<dbReference type="GO" id="GO:0020037">
    <property type="term" value="F:heme binding"/>
    <property type="evidence" value="ECO:0007669"/>
    <property type="project" value="InterPro"/>
</dbReference>
<dbReference type="InterPro" id="IPR002403">
    <property type="entry name" value="Cyt_P450_E_grp-IV"/>
</dbReference>
<dbReference type="PROSITE" id="PS00086">
    <property type="entry name" value="CYTOCHROME_P450"/>
    <property type="match status" value="1"/>
</dbReference>
<keyword evidence="7" id="KW-0812">Transmembrane</keyword>
<dbReference type="Pfam" id="PF00067">
    <property type="entry name" value="p450"/>
    <property type="match status" value="1"/>
</dbReference>
<dbReference type="PANTHER" id="PTHR24304">
    <property type="entry name" value="CYTOCHROME P450 FAMILY 7"/>
    <property type="match status" value="1"/>
</dbReference>
<dbReference type="PRINTS" id="PR00465">
    <property type="entry name" value="EP450IV"/>
</dbReference>
<keyword evidence="7" id="KW-1133">Transmembrane helix</keyword>
<accession>A0A813J5Y4</accession>
<gene>
    <name evidence="8" type="ORF">PGLA2088_LOCUS16522</name>
</gene>
<dbReference type="GO" id="GO:0005506">
    <property type="term" value="F:iron ion binding"/>
    <property type="evidence" value="ECO:0007669"/>
    <property type="project" value="InterPro"/>
</dbReference>
<evidence type="ECO:0000256" key="2">
    <source>
        <dbReference type="ARBA" id="ARBA00022617"/>
    </source>
</evidence>
<comment type="caution">
    <text evidence="8">The sequence shown here is derived from an EMBL/GenBank/DDBJ whole genome shotgun (WGS) entry which is preliminary data.</text>
</comment>
<comment type="similarity">
    <text evidence="1 6">Belongs to the cytochrome P450 family.</text>
</comment>
<dbReference type="Gene3D" id="1.10.630.10">
    <property type="entry name" value="Cytochrome P450"/>
    <property type="match status" value="1"/>
</dbReference>
<keyword evidence="6" id="KW-0503">Monooxygenase</keyword>
<reference evidence="8" key="1">
    <citation type="submission" date="2021-02" db="EMBL/GenBank/DDBJ databases">
        <authorList>
            <person name="Dougan E. K."/>
            <person name="Rhodes N."/>
            <person name="Thang M."/>
            <person name="Chan C."/>
        </authorList>
    </citation>
    <scope>NUCLEOTIDE SEQUENCE</scope>
</reference>
<dbReference type="GO" id="GO:0016705">
    <property type="term" value="F:oxidoreductase activity, acting on paired donors, with incorporation or reduction of molecular oxygen"/>
    <property type="evidence" value="ECO:0007669"/>
    <property type="project" value="InterPro"/>
</dbReference>
<dbReference type="InterPro" id="IPR036396">
    <property type="entry name" value="Cyt_P450_sf"/>
</dbReference>
<proteinExistence type="inferred from homology"/>
<dbReference type="PANTHER" id="PTHR24304:SF2">
    <property type="entry name" value="24-HYDROXYCHOLESTEROL 7-ALPHA-HYDROXYLASE"/>
    <property type="match status" value="1"/>
</dbReference>
<keyword evidence="4 5" id="KW-0408">Iron</keyword>
<keyword evidence="3 5" id="KW-0479">Metal-binding</keyword>
<dbReference type="InterPro" id="IPR050529">
    <property type="entry name" value="CYP450_sterol_14alpha_dmase"/>
</dbReference>
<dbReference type="AlphaFoldDB" id="A0A813J5Y4"/>
<dbReference type="GO" id="GO:0004497">
    <property type="term" value="F:monooxygenase activity"/>
    <property type="evidence" value="ECO:0007669"/>
    <property type="project" value="UniProtKB-KW"/>
</dbReference>
<evidence type="ECO:0000256" key="1">
    <source>
        <dbReference type="ARBA" id="ARBA00010617"/>
    </source>
</evidence>
<evidence type="ECO:0000256" key="3">
    <source>
        <dbReference type="ARBA" id="ARBA00022723"/>
    </source>
</evidence>
<dbReference type="InterPro" id="IPR017972">
    <property type="entry name" value="Cyt_P450_CS"/>
</dbReference>
<feature type="binding site" description="axial binding residue" evidence="5">
    <location>
        <position position="458"/>
    </location>
    <ligand>
        <name>heme</name>
        <dbReference type="ChEBI" id="CHEBI:30413"/>
    </ligand>
    <ligandPart>
        <name>Fe</name>
        <dbReference type="ChEBI" id="CHEBI:18248"/>
    </ligandPart>
</feature>
<evidence type="ECO:0000256" key="5">
    <source>
        <dbReference type="PIRSR" id="PIRSR602403-1"/>
    </source>
</evidence>
<protein>
    <submittedName>
        <fullName evidence="8">Uncharacterized protein</fullName>
    </submittedName>
</protein>
<evidence type="ECO:0000313" key="8">
    <source>
        <dbReference type="EMBL" id="CAE8667293.1"/>
    </source>
</evidence>
<evidence type="ECO:0000256" key="4">
    <source>
        <dbReference type="ARBA" id="ARBA00023004"/>
    </source>
</evidence>
<dbReference type="Proteomes" id="UP000626109">
    <property type="component" value="Unassembled WGS sequence"/>
</dbReference>
<keyword evidence="6" id="KW-0560">Oxidoreductase</keyword>
<evidence type="ECO:0000313" key="9">
    <source>
        <dbReference type="Proteomes" id="UP000626109"/>
    </source>
</evidence>
<keyword evidence="7" id="KW-0472">Membrane</keyword>
<dbReference type="SUPFAM" id="SSF48264">
    <property type="entry name" value="Cytochrome P450"/>
    <property type="match status" value="1"/>
</dbReference>
<evidence type="ECO:0000256" key="7">
    <source>
        <dbReference type="SAM" id="Phobius"/>
    </source>
</evidence>
<sequence length="511" mass="55968">MAVQMNGDGARKALAGWTILSAGSLVTYAWQRSSGRRRKEAGLRPPQAQPSLPLLGNALAYKADPVGFLERQRRELGTCFRLNMAGLPLTVVAGRHDMAQVANAGEAILSAQSATADFGFAETLGSLNVYFGTELQHMVLKQTGLGNQSSEKARQSDKLLELAVAKAVRTALPGQAGRISDAVAMMRRLSLHAVMLHLVGESVLLACDAAGGDFLAEFMTFQDHVEDATAKGVTMPAWFSRLFIWRPVRQERERLQVSLGRAIAAVWASDEPSQALWLEAVHGFQSRSMIPAWRRYLQRHGGSVATSQSDPPVSPEEAAELLVGLLFASHKNPAICLAQTLLLLLEHPAEMEKVLAELRNPRDASSSNQALELSISETLRITAHTIGGIRKVVAPEGFDLKSGFHVPFGEYVVLSHTLPNSDPSTFVEPGRFNPSRFSEPGKFDEYDFTTFSHGLHACPGQHYARRFMLLSLAMMLHRCEFKLVGETLGFCHERATLAQRAGLCPLDYRML</sequence>
<feature type="transmembrane region" description="Helical" evidence="7">
    <location>
        <begin position="12"/>
        <end position="30"/>
    </location>
</feature>
<dbReference type="EMBL" id="CAJNNW010020974">
    <property type="protein sequence ID" value="CAE8667293.1"/>
    <property type="molecule type" value="Genomic_DNA"/>
</dbReference>
<keyword evidence="2 5" id="KW-0349">Heme</keyword>
<name>A0A813J5Y4_POLGL</name>
<comment type="cofactor">
    <cofactor evidence="5">
        <name>heme</name>
        <dbReference type="ChEBI" id="CHEBI:30413"/>
    </cofactor>
</comment>
<dbReference type="CDD" id="cd00302">
    <property type="entry name" value="cytochrome_P450"/>
    <property type="match status" value="1"/>
</dbReference>
<dbReference type="InterPro" id="IPR001128">
    <property type="entry name" value="Cyt_P450"/>
</dbReference>
<organism evidence="8 9">
    <name type="scientific">Polarella glacialis</name>
    <name type="common">Dinoflagellate</name>
    <dbReference type="NCBI Taxonomy" id="89957"/>
    <lineage>
        <taxon>Eukaryota</taxon>
        <taxon>Sar</taxon>
        <taxon>Alveolata</taxon>
        <taxon>Dinophyceae</taxon>
        <taxon>Suessiales</taxon>
        <taxon>Suessiaceae</taxon>
        <taxon>Polarella</taxon>
    </lineage>
</organism>
<evidence type="ECO:0000256" key="6">
    <source>
        <dbReference type="RuleBase" id="RU000461"/>
    </source>
</evidence>